<dbReference type="InterPro" id="IPR036259">
    <property type="entry name" value="MFS_trans_sf"/>
</dbReference>
<keyword evidence="2 5" id="KW-0812">Transmembrane</keyword>
<comment type="subcellular location">
    <subcellularLocation>
        <location evidence="1">Cell membrane</location>
        <topology evidence="1">Multi-pass membrane protein</topology>
    </subcellularLocation>
</comment>
<dbReference type="InterPro" id="IPR020846">
    <property type="entry name" value="MFS_dom"/>
</dbReference>
<dbReference type="Pfam" id="PF07690">
    <property type="entry name" value="MFS_1"/>
    <property type="match status" value="1"/>
</dbReference>
<evidence type="ECO:0000256" key="2">
    <source>
        <dbReference type="ARBA" id="ARBA00022692"/>
    </source>
</evidence>
<evidence type="ECO:0000256" key="3">
    <source>
        <dbReference type="ARBA" id="ARBA00022989"/>
    </source>
</evidence>
<dbReference type="Proteomes" id="UP001291912">
    <property type="component" value="Unassembled WGS sequence"/>
</dbReference>
<keyword evidence="8" id="KW-1185">Reference proteome</keyword>
<evidence type="ECO:0000313" key="7">
    <source>
        <dbReference type="EMBL" id="MDZ8162560.1"/>
    </source>
</evidence>
<feature type="transmembrane region" description="Helical" evidence="5">
    <location>
        <begin position="394"/>
        <end position="418"/>
    </location>
</feature>
<dbReference type="PANTHER" id="PTHR23523">
    <property type="match status" value="1"/>
</dbReference>
<evidence type="ECO:0000313" key="8">
    <source>
        <dbReference type="Proteomes" id="UP001291912"/>
    </source>
</evidence>
<proteinExistence type="predicted"/>
<dbReference type="Gene3D" id="1.20.1250.20">
    <property type="entry name" value="MFS general substrate transporter like domains"/>
    <property type="match status" value="2"/>
</dbReference>
<feature type="transmembrane region" description="Helical" evidence="5">
    <location>
        <begin position="368"/>
        <end position="388"/>
    </location>
</feature>
<feature type="transmembrane region" description="Helical" evidence="5">
    <location>
        <begin position="332"/>
        <end position="356"/>
    </location>
</feature>
<evidence type="ECO:0000256" key="4">
    <source>
        <dbReference type="ARBA" id="ARBA00023136"/>
    </source>
</evidence>
<evidence type="ECO:0000259" key="6">
    <source>
        <dbReference type="PROSITE" id="PS50850"/>
    </source>
</evidence>
<dbReference type="InterPro" id="IPR052524">
    <property type="entry name" value="MFS_Cyanate_Porter"/>
</dbReference>
<feature type="transmembrane region" description="Helical" evidence="5">
    <location>
        <begin position="82"/>
        <end position="100"/>
    </location>
</feature>
<comment type="caution">
    <text evidence="7">The sequence shown here is derived from an EMBL/GenBank/DDBJ whole genome shotgun (WGS) entry which is preliminary data.</text>
</comment>
<keyword evidence="4 5" id="KW-0472">Membrane</keyword>
<dbReference type="RefSeq" id="WP_194425305.1">
    <property type="nucleotide sequence ID" value="NZ_BAAAPT010000002.1"/>
</dbReference>
<dbReference type="InterPro" id="IPR011701">
    <property type="entry name" value="MFS"/>
</dbReference>
<dbReference type="PANTHER" id="PTHR23523:SF2">
    <property type="entry name" value="2-NITROIMIDAZOLE TRANSPORTER"/>
    <property type="match status" value="1"/>
</dbReference>
<feature type="domain" description="Major facilitator superfamily (MFS) profile" evidence="6">
    <location>
        <begin position="15"/>
        <end position="424"/>
    </location>
</feature>
<organism evidence="7 8">
    <name type="scientific">Microbacterium aquimaris</name>
    <dbReference type="NCBI Taxonomy" id="459816"/>
    <lineage>
        <taxon>Bacteria</taxon>
        <taxon>Bacillati</taxon>
        <taxon>Actinomycetota</taxon>
        <taxon>Actinomycetes</taxon>
        <taxon>Micrococcales</taxon>
        <taxon>Microbacteriaceae</taxon>
        <taxon>Microbacterium</taxon>
    </lineage>
</organism>
<reference evidence="7 8" key="1">
    <citation type="submission" date="2023-10" db="EMBL/GenBank/DDBJ databases">
        <title>Microbacterium xanthum sp. nov., isolated from seaweed.</title>
        <authorList>
            <person name="Lee S.D."/>
        </authorList>
    </citation>
    <scope>NUCLEOTIDE SEQUENCE [LARGE SCALE GENOMIC DNA]</scope>
    <source>
        <strain evidence="7 8">KCTC 19124</strain>
    </source>
</reference>
<evidence type="ECO:0000256" key="1">
    <source>
        <dbReference type="ARBA" id="ARBA00004651"/>
    </source>
</evidence>
<feature type="transmembrane region" description="Helical" evidence="5">
    <location>
        <begin position="242"/>
        <end position="260"/>
    </location>
</feature>
<accession>A0ABU5N8Y6</accession>
<feature type="transmembrane region" description="Helical" evidence="5">
    <location>
        <begin position="12"/>
        <end position="33"/>
    </location>
</feature>
<feature type="transmembrane region" description="Helical" evidence="5">
    <location>
        <begin position="165"/>
        <end position="188"/>
    </location>
</feature>
<evidence type="ECO:0000256" key="5">
    <source>
        <dbReference type="SAM" id="Phobius"/>
    </source>
</evidence>
<gene>
    <name evidence="7" type="ORF">R2Q92_12015</name>
</gene>
<dbReference type="SUPFAM" id="SSF103473">
    <property type="entry name" value="MFS general substrate transporter"/>
    <property type="match status" value="1"/>
</dbReference>
<name>A0ABU5N8Y6_9MICO</name>
<feature type="transmembrane region" description="Helical" evidence="5">
    <location>
        <begin position="280"/>
        <end position="300"/>
    </location>
</feature>
<dbReference type="PROSITE" id="PS50850">
    <property type="entry name" value="MFS"/>
    <property type="match status" value="1"/>
</dbReference>
<sequence>MTRAGDPAVRRAFPWLVVAGILVAALSFRGHIVAPTPVLRDIAADLGIPSAQAGLLTTAPVLMFALLTPLAAIVIRRAGAELALLLSLVGVLVGTVIRTLPGFGPLLIGMVVIGSAVTVGNVVTPVIIRRDVPGERVGVVTAAYTATLNVGSLLTTLLTAPVAEIVGWSLALFGWASLTIGGIVLWGFCLARERRAGGVFGERFSGAAPAPADAEGWDPASLTGPTPVVVQRRGRSWLRRPVVWLLVGAFALQAFLYYGFSTWLPTMTADLLGVGATSAGALASLFQGVGIVGALLIPVLTRYTPRLVPAAVICASWVVLALGMSVAPESLWVWVSIGAMGHAGGFVVIFSTLVAVARNDAEATGMSALVQGGGYALGATAAPLLGGVHDLTGAWTATLGITLAVALGYAVLLMGAVISAARSR</sequence>
<feature type="transmembrane region" description="Helical" evidence="5">
    <location>
        <begin position="53"/>
        <end position="75"/>
    </location>
</feature>
<feature type="transmembrane region" description="Helical" evidence="5">
    <location>
        <begin position="106"/>
        <end position="127"/>
    </location>
</feature>
<feature type="transmembrane region" description="Helical" evidence="5">
    <location>
        <begin position="139"/>
        <end position="159"/>
    </location>
</feature>
<feature type="transmembrane region" description="Helical" evidence="5">
    <location>
        <begin position="307"/>
        <end position="326"/>
    </location>
</feature>
<dbReference type="EMBL" id="JAWJYN010000002">
    <property type="protein sequence ID" value="MDZ8162560.1"/>
    <property type="molecule type" value="Genomic_DNA"/>
</dbReference>
<protein>
    <submittedName>
        <fullName evidence="7">MFS transporter</fullName>
    </submittedName>
</protein>
<keyword evidence="3 5" id="KW-1133">Transmembrane helix</keyword>